<protein>
    <submittedName>
        <fullName evidence="2">Uncharacterized protein</fullName>
    </submittedName>
</protein>
<feature type="compositionally biased region" description="Polar residues" evidence="1">
    <location>
        <begin position="81"/>
        <end position="114"/>
    </location>
</feature>
<dbReference type="AlphaFoldDB" id="A0A7S3VJ24"/>
<accession>A0A7S3VJ24</accession>
<evidence type="ECO:0000256" key="1">
    <source>
        <dbReference type="SAM" id="MobiDB-lite"/>
    </source>
</evidence>
<feature type="region of interest" description="Disordered" evidence="1">
    <location>
        <begin position="677"/>
        <end position="700"/>
    </location>
</feature>
<feature type="compositionally biased region" description="Basic and acidic residues" evidence="1">
    <location>
        <begin position="408"/>
        <end position="429"/>
    </location>
</feature>
<reference evidence="2" key="1">
    <citation type="submission" date="2021-01" db="EMBL/GenBank/DDBJ databases">
        <authorList>
            <person name="Corre E."/>
            <person name="Pelletier E."/>
            <person name="Niang G."/>
            <person name="Scheremetjew M."/>
            <person name="Finn R."/>
            <person name="Kale V."/>
            <person name="Holt S."/>
            <person name="Cochrane G."/>
            <person name="Meng A."/>
            <person name="Brown T."/>
            <person name="Cohen L."/>
        </authorList>
    </citation>
    <scope>NUCLEOTIDE SEQUENCE</scope>
    <source>
        <strain evidence="2">CCMP1320</strain>
    </source>
</reference>
<evidence type="ECO:0000313" key="2">
    <source>
        <dbReference type="EMBL" id="CAE0488029.1"/>
    </source>
</evidence>
<feature type="region of interest" description="Disordered" evidence="1">
    <location>
        <begin position="404"/>
        <end position="482"/>
    </location>
</feature>
<sequence>MSNPNKQLAPPNKRWDGALSNSALKIPPFDRDTKQWLGNRADQDEKLRTQRVLQSLEAQLPREEKHASPPKPSRPFVPVGDSTQGWSYTTTRAAGNRTTPPSSQQTGQEYNLTETGAPRSRPATAQQGGDNSMEARRAAAARKHLSRQRAKDKDMEEAIAAINQIHHRPHSAPITHHRELQNLLNSTARRKANLAMWESEPHNSPTGVMPVNKKRQAQERAPETTTYHMSYHLAQDYPELYAKARESTRSSPAPNKTLISDWGDSLKQADDSEWRKDNYYSEYTKTNAEVHPHRSMTDEAKEHAFYKWMARQQLYYKDLMKDSAKPVLETLLGDGPLEQKREAVKVLRQLTAVVQPEMYKSHSQAVHCPMGRAEEPELTNMTKERTRRLTMGAPVPRVTADMYPTVESKMRDKAAAKAAAEGRDPEQELHQQQQTVAFDQARPASANAMPNGSGGPGSNPSAKRLLHSRGAASARRPGPQDYYNKSTIPIKWATGSGAISSSYIDAFGSPGLTGVRSSFDTKKDHTSPTKPLRYKEVTCPIGAVNPHTAIAPFREAYPVPECYVQDKEFPTPQGDSTMQTHYRSTFGPQSKETMERVQKSAAESNALCRAALLRSELPLGKGGFQTLHSKDWVSEYDKQYQKNEASMTGDYAAAQRYKQALGGPTASAGRLTLPAWPSGSIKKGTPLNTNLRASAPMASA</sequence>
<name>A0A7S3VJ24_DUNTE</name>
<dbReference type="EMBL" id="HBIP01006085">
    <property type="protein sequence ID" value="CAE0488029.1"/>
    <property type="molecule type" value="Transcribed_RNA"/>
</dbReference>
<proteinExistence type="predicted"/>
<feature type="region of interest" description="Disordered" evidence="1">
    <location>
        <begin position="1"/>
        <end position="153"/>
    </location>
</feature>
<feature type="compositionally biased region" description="Basic residues" evidence="1">
    <location>
        <begin position="139"/>
        <end position="148"/>
    </location>
</feature>
<gene>
    <name evidence="2" type="ORF">DTER00134_LOCUS3092</name>
</gene>
<organism evidence="2">
    <name type="scientific">Dunaliella tertiolecta</name>
    <name type="common">Green alga</name>
    <dbReference type="NCBI Taxonomy" id="3047"/>
    <lineage>
        <taxon>Eukaryota</taxon>
        <taxon>Viridiplantae</taxon>
        <taxon>Chlorophyta</taxon>
        <taxon>core chlorophytes</taxon>
        <taxon>Chlorophyceae</taxon>
        <taxon>CS clade</taxon>
        <taxon>Chlamydomonadales</taxon>
        <taxon>Dunaliellaceae</taxon>
        <taxon>Dunaliella</taxon>
    </lineage>
</organism>